<proteinExistence type="predicted"/>
<evidence type="ECO:0000313" key="3">
    <source>
        <dbReference type="EMBL" id="MUV03159.1"/>
    </source>
</evidence>
<dbReference type="InterPro" id="IPR041700">
    <property type="entry name" value="OMP_b-brl_3"/>
</dbReference>
<organism evidence="3 4">
    <name type="scientific">Flavobacterium rakeshii</name>
    <dbReference type="NCBI Taxonomy" id="1038845"/>
    <lineage>
        <taxon>Bacteria</taxon>
        <taxon>Pseudomonadati</taxon>
        <taxon>Bacteroidota</taxon>
        <taxon>Flavobacteriia</taxon>
        <taxon>Flavobacteriales</taxon>
        <taxon>Flavobacteriaceae</taxon>
        <taxon>Flavobacterium</taxon>
    </lineage>
</organism>
<dbReference type="AlphaFoldDB" id="A0A6N8H967"/>
<dbReference type="OrthoDB" id="1682379at2"/>
<feature type="signal peptide" evidence="1">
    <location>
        <begin position="1"/>
        <end position="20"/>
    </location>
</feature>
<accession>A0A6N8H967</accession>
<dbReference type="EMBL" id="WOWP01000016">
    <property type="protein sequence ID" value="MUV03159.1"/>
    <property type="molecule type" value="Genomic_DNA"/>
</dbReference>
<gene>
    <name evidence="3" type="ORF">GN157_05500</name>
</gene>
<dbReference type="Proteomes" id="UP000433945">
    <property type="component" value="Unassembled WGS sequence"/>
</dbReference>
<evidence type="ECO:0000259" key="2">
    <source>
        <dbReference type="Pfam" id="PF14905"/>
    </source>
</evidence>
<dbReference type="Pfam" id="PF14905">
    <property type="entry name" value="OMP_b-brl_3"/>
    <property type="match status" value="1"/>
</dbReference>
<evidence type="ECO:0000256" key="1">
    <source>
        <dbReference type="SAM" id="SignalP"/>
    </source>
</evidence>
<reference evidence="3 4" key="1">
    <citation type="submission" date="2019-12" db="EMBL/GenBank/DDBJ databases">
        <authorList>
            <person name="Sun J.-Q."/>
        </authorList>
    </citation>
    <scope>NUCLEOTIDE SEQUENCE [LARGE SCALE GENOMIC DNA]</scope>
    <source>
        <strain evidence="3 4">JCM 17928</strain>
    </source>
</reference>
<keyword evidence="4" id="KW-1185">Reference proteome</keyword>
<dbReference type="RefSeq" id="WP_157482103.1">
    <property type="nucleotide sequence ID" value="NZ_WOWP01000016.1"/>
</dbReference>
<name>A0A6N8H967_9FLAO</name>
<evidence type="ECO:0000313" key="4">
    <source>
        <dbReference type="Proteomes" id="UP000433945"/>
    </source>
</evidence>
<dbReference type="SUPFAM" id="SSF49464">
    <property type="entry name" value="Carboxypeptidase regulatory domain-like"/>
    <property type="match status" value="1"/>
</dbReference>
<keyword evidence="1" id="KW-0732">Signal</keyword>
<feature type="domain" description="Outer membrane protein beta-barrel" evidence="2">
    <location>
        <begin position="437"/>
        <end position="884"/>
    </location>
</feature>
<dbReference type="SUPFAM" id="SSF56935">
    <property type="entry name" value="Porins"/>
    <property type="match status" value="1"/>
</dbReference>
<comment type="caution">
    <text evidence="3">The sequence shown here is derived from an EMBL/GenBank/DDBJ whole genome shotgun (WGS) entry which is preliminary data.</text>
</comment>
<feature type="chain" id="PRO_5026773133" evidence="1">
    <location>
        <begin position="21"/>
        <end position="912"/>
    </location>
</feature>
<sequence length="912" mass="104823">MVRGKLFILLLLICTVSSFAQINISGNLIDSLNYPVEGATFFLVKKKDSTLITYGITDKNGKIYLKTNVIKDSVNLTFSLLGYEDKTISYPGIRENIELNKVIFKEESYILPEMVISKDVPIRLKNDTIEFNASSFKVREDANVEALLKELPGLEIDSERRITFNGKKVEQLLVNNKPFFNRDGSIAMENLPADLINKIQITDFKTKIEEFSGKKASGETLSINLSIDEDKNKGMFGQIIGGYGTGEHYESAELLNYFKGKQRLSILGAFNNINEKNFSLSNSLDNIVGASNYNRFFGSTESGITKTSMGGGNYSDRLFDKVETNVSYSINNNETKENSRSRVVNILPDEDFITESESRSYNKSLTNSANTEFDIEITPNTKLAINSSFYSGKTDSQSENKSRSLGENALLFNESSTVNSNTYESMNFTNTIQFYQKTDQEGSNFSLVLKNANNKNETLRRKYSQTIFYQNEQEDDIRNQKESNNGMRENYLIEASYSHYINEKTFIDVGNSLTYELNTSKLHTFDYDEDLDDFNTLNDELSNETSSKQFIYKPFSNLILQFKRFYLKFGGGVNLTNYKADAFYVSNTYSYSRSFLNPYVNLNMRYSSINSKYFYLNYNYLFNNPSATQVLEYERLQDPLNTIIGNSRLDQKKYHSLRLGVSGYNSQTRSGWDINLNGIYEDSGIVSSSTFDENRKRMSTYENVRGNYNLGIDFNWNKLKKIGEHNLKFGIRTRAGYSVNKGYTNGVLYNSKILEASPRVYLNWNYKDVLMVSPSYTLSYNNMINSGEFLIHNFAMQTTKYWGNFGWGNDVGSTYNTKNTGDFRKGVISWNTGFSYAFSRKEFLIKLKVYDVLNQNINVFRNVTPTYESEGENMTLRRYAMISLLWKFNNFHNKRESVKKKHKKIILFDKKK</sequence>
<dbReference type="InterPro" id="IPR008969">
    <property type="entry name" value="CarboxyPept-like_regulatory"/>
</dbReference>
<protein>
    <submittedName>
        <fullName evidence="3">Outer membrane beta-barrel protein</fullName>
    </submittedName>
</protein>